<keyword evidence="1" id="KW-0732">Signal</keyword>
<evidence type="ECO:0000256" key="1">
    <source>
        <dbReference type="SAM" id="SignalP"/>
    </source>
</evidence>
<feature type="signal peptide" evidence="1">
    <location>
        <begin position="1"/>
        <end position="21"/>
    </location>
</feature>
<evidence type="ECO:0000313" key="3">
    <source>
        <dbReference type="Proteomes" id="UP000041254"/>
    </source>
</evidence>
<dbReference type="InParanoid" id="A0A0G4ETA3"/>
<dbReference type="Proteomes" id="UP000041254">
    <property type="component" value="Unassembled WGS sequence"/>
</dbReference>
<organism evidence="2 3">
    <name type="scientific">Vitrella brassicaformis (strain CCMP3155)</name>
    <dbReference type="NCBI Taxonomy" id="1169540"/>
    <lineage>
        <taxon>Eukaryota</taxon>
        <taxon>Sar</taxon>
        <taxon>Alveolata</taxon>
        <taxon>Colpodellida</taxon>
        <taxon>Vitrellaceae</taxon>
        <taxon>Vitrella</taxon>
    </lineage>
</organism>
<dbReference type="AlphaFoldDB" id="A0A0G4ETA3"/>
<evidence type="ECO:0000313" key="2">
    <source>
        <dbReference type="EMBL" id="CEM01467.1"/>
    </source>
</evidence>
<feature type="chain" id="PRO_5005187815" evidence="1">
    <location>
        <begin position="22"/>
        <end position="461"/>
    </location>
</feature>
<proteinExistence type="predicted"/>
<dbReference type="VEuPathDB" id="CryptoDB:Vbra_13097"/>
<name>A0A0G4ETA3_VITBC</name>
<dbReference type="EMBL" id="CDMY01000305">
    <property type="protein sequence ID" value="CEM01467.1"/>
    <property type="molecule type" value="Genomic_DNA"/>
</dbReference>
<protein>
    <submittedName>
        <fullName evidence="2">Uncharacterized protein</fullName>
    </submittedName>
</protein>
<gene>
    <name evidence="2" type="ORF">Vbra_13097</name>
</gene>
<sequence>MRLRRTSALSLFVALIGVAHCADDEFHLPFVDALGDVADHALTMAKNILPGIGDDESEPLADSLTFVSSFIESLSEKASALMSDGVQLAAGAILLNREEEALKRQVLGSMGGGQRALNDAVSSVRSALDAKRSAMVLGDALRDVNDSEEAKKLMTTLLETSSEQGGLTDPLGGFLAPLAGALMPSALLSSGGDLTEDILDKLGVDTLVTADTAKSIEEIILDTFIGDHPIRTVVDAATEPKPMNVMPCELELEDILARSLGAGELAARIDFGDAKQCTLLIIETPAVNVTDTDDTVDTETTDDTTTEKFVKLLSSDDMRTITANWEQEAEVSDILEDFEPAETGCRVLQWAENLSPVPFPSTSCGTETQTLLGGDFFGCNFVPYEAPSDEDVFVEFFLIPQGATTVPFGDAGLPTDNDPGAGADFLCNTILEEFRVPVIDALKETFFCPADEDECVKVNEE</sequence>
<accession>A0A0G4ETA3</accession>
<keyword evidence="3" id="KW-1185">Reference proteome</keyword>
<reference evidence="2 3" key="1">
    <citation type="submission" date="2014-11" db="EMBL/GenBank/DDBJ databases">
        <authorList>
            <person name="Zhu J."/>
            <person name="Qi W."/>
            <person name="Song R."/>
        </authorList>
    </citation>
    <scope>NUCLEOTIDE SEQUENCE [LARGE SCALE GENOMIC DNA]</scope>
</reference>